<protein>
    <submittedName>
        <fullName evidence="1">Uncharacterized protein</fullName>
    </submittedName>
</protein>
<keyword evidence="2" id="KW-1185">Reference proteome</keyword>
<proteinExistence type="predicted"/>
<evidence type="ECO:0000313" key="2">
    <source>
        <dbReference type="Proteomes" id="UP000265703"/>
    </source>
</evidence>
<dbReference type="EMBL" id="QKYT01001823">
    <property type="protein sequence ID" value="RIA78919.1"/>
    <property type="molecule type" value="Genomic_DNA"/>
</dbReference>
<comment type="caution">
    <text evidence="1">The sequence shown here is derived from an EMBL/GenBank/DDBJ whole genome shotgun (WGS) entry which is preliminary data.</text>
</comment>
<accession>A0A397S2F6</accession>
<dbReference type="AlphaFoldDB" id="A0A397S2F6"/>
<name>A0A397S2F6_9GLOM</name>
<gene>
    <name evidence="1" type="ORF">C1645_842061</name>
</gene>
<organism evidence="1 2">
    <name type="scientific">Glomus cerebriforme</name>
    <dbReference type="NCBI Taxonomy" id="658196"/>
    <lineage>
        <taxon>Eukaryota</taxon>
        <taxon>Fungi</taxon>
        <taxon>Fungi incertae sedis</taxon>
        <taxon>Mucoromycota</taxon>
        <taxon>Glomeromycotina</taxon>
        <taxon>Glomeromycetes</taxon>
        <taxon>Glomerales</taxon>
        <taxon>Glomeraceae</taxon>
        <taxon>Glomus</taxon>
    </lineage>
</organism>
<evidence type="ECO:0000313" key="1">
    <source>
        <dbReference type="EMBL" id="RIA78919.1"/>
    </source>
</evidence>
<dbReference type="OrthoDB" id="2385553at2759"/>
<reference evidence="1 2" key="1">
    <citation type="submission" date="2018-06" db="EMBL/GenBank/DDBJ databases">
        <title>Comparative genomics reveals the genomic features of Rhizophagus irregularis, R. cerebriforme, R. diaphanum and Gigaspora rosea, and their symbiotic lifestyle signature.</title>
        <authorList>
            <person name="Morin E."/>
            <person name="San Clemente H."/>
            <person name="Chen E.C.H."/>
            <person name="De La Providencia I."/>
            <person name="Hainaut M."/>
            <person name="Kuo A."/>
            <person name="Kohler A."/>
            <person name="Murat C."/>
            <person name="Tang N."/>
            <person name="Roy S."/>
            <person name="Loubradou J."/>
            <person name="Henrissat B."/>
            <person name="Grigoriev I.V."/>
            <person name="Corradi N."/>
            <person name="Roux C."/>
            <person name="Martin F.M."/>
        </authorList>
    </citation>
    <scope>NUCLEOTIDE SEQUENCE [LARGE SCALE GENOMIC DNA]</scope>
    <source>
        <strain evidence="1 2">DAOM 227022</strain>
    </source>
</reference>
<sequence>MSRVPGKDKKPDISDINRESLKADEEYDACLTTTIYGETYLDPEKCKARGFDPIKAFEEEEERIDLALEWIERTTKEKGFRAQFEEWLDKAPQEFVNKDPKSLAYFDDLDDSPKKGNKSEKLSKRKIRSLMSKASHLVDCKIKLDDGVFVKVISAKINKNGVFLEVEEKVGDELEYYEIMYQEDMVRL</sequence>
<dbReference type="Proteomes" id="UP000265703">
    <property type="component" value="Unassembled WGS sequence"/>
</dbReference>